<dbReference type="AlphaFoldDB" id="G4HCU4"/>
<sequence>MGGVQGINAVYTPKEEWKKGYASVLVAELGLLLNREGLTPMLYADQANSDSNRVYRNIGFTSCGTIAEIAFSGGE</sequence>
<protein>
    <submittedName>
        <fullName evidence="2">GCN5-related N-acetyltransferase</fullName>
    </submittedName>
</protein>
<evidence type="ECO:0000313" key="3">
    <source>
        <dbReference type="Proteomes" id="UP000003891"/>
    </source>
</evidence>
<feature type="domain" description="GCN5-related N-acetyltransferase Rv2170-like" evidence="1">
    <location>
        <begin position="7"/>
        <end position="62"/>
    </location>
</feature>
<dbReference type="Pfam" id="PF08445">
    <property type="entry name" value="FR47"/>
    <property type="match status" value="1"/>
</dbReference>
<name>G4HCU4_9BACL</name>
<dbReference type="eggNOG" id="COG3393">
    <property type="taxonomic scope" value="Bacteria"/>
</dbReference>
<accession>G4HCU4</accession>
<dbReference type="InterPro" id="IPR016181">
    <property type="entry name" value="Acyl_CoA_acyltransferase"/>
</dbReference>
<evidence type="ECO:0000313" key="2">
    <source>
        <dbReference type="EMBL" id="EHB65870.1"/>
    </source>
</evidence>
<dbReference type="OrthoDB" id="3174529at2"/>
<dbReference type="Proteomes" id="UP000003891">
    <property type="component" value="Unassembled WGS sequence"/>
</dbReference>
<dbReference type="GO" id="GO:0016747">
    <property type="term" value="F:acyltransferase activity, transferring groups other than amino-acyl groups"/>
    <property type="evidence" value="ECO:0007669"/>
    <property type="project" value="InterPro"/>
</dbReference>
<dbReference type="InterPro" id="IPR013653">
    <property type="entry name" value="GCN5-like_dom"/>
</dbReference>
<dbReference type="EMBL" id="AGIP01000003">
    <property type="protein sequence ID" value="EHB65870.1"/>
    <property type="molecule type" value="Genomic_DNA"/>
</dbReference>
<evidence type="ECO:0000259" key="1">
    <source>
        <dbReference type="Pfam" id="PF08445"/>
    </source>
</evidence>
<reference evidence="2 3" key="1">
    <citation type="submission" date="2011-09" db="EMBL/GenBank/DDBJ databases">
        <title>The draft genome of Paenibacillus lactis 154.</title>
        <authorList>
            <consortium name="US DOE Joint Genome Institute (JGI-PGF)"/>
            <person name="Lucas S."/>
            <person name="Han J."/>
            <person name="Lapidus A."/>
            <person name="Cheng J.-F."/>
            <person name="Goodwin L."/>
            <person name="Pitluck S."/>
            <person name="Peters L."/>
            <person name="Land M.L."/>
            <person name="Hauser L."/>
            <person name="Siebers A."/>
            <person name="Thelen M."/>
            <person name="Hugenholtz P."/>
            <person name="Allgaier M."/>
            <person name="Woyke T.J."/>
        </authorList>
    </citation>
    <scope>NUCLEOTIDE SEQUENCE [LARGE SCALE GENOMIC DNA]</scope>
    <source>
        <strain evidence="2 3">154</strain>
    </source>
</reference>
<proteinExistence type="predicted"/>
<dbReference type="PATRIC" id="fig|743719.3.peg.1816"/>
<gene>
    <name evidence="2" type="ORF">PaelaDRAFT_1797</name>
</gene>
<dbReference type="Gene3D" id="3.40.630.30">
    <property type="match status" value="1"/>
</dbReference>
<keyword evidence="2" id="KW-0808">Transferase</keyword>
<dbReference type="RefSeq" id="WP_007128970.1">
    <property type="nucleotide sequence ID" value="NZ_AGIP01000003.1"/>
</dbReference>
<dbReference type="SUPFAM" id="SSF55729">
    <property type="entry name" value="Acyl-CoA N-acyltransferases (Nat)"/>
    <property type="match status" value="1"/>
</dbReference>
<organism evidence="2 3">
    <name type="scientific">Paenibacillus lactis 154</name>
    <dbReference type="NCBI Taxonomy" id="743719"/>
    <lineage>
        <taxon>Bacteria</taxon>
        <taxon>Bacillati</taxon>
        <taxon>Bacillota</taxon>
        <taxon>Bacilli</taxon>
        <taxon>Bacillales</taxon>
        <taxon>Paenibacillaceae</taxon>
        <taxon>Paenibacillus</taxon>
    </lineage>
</organism>